<protein>
    <submittedName>
        <fullName evidence="2">STAS domain-containing protein</fullName>
    </submittedName>
</protein>
<dbReference type="Gene3D" id="3.30.750.24">
    <property type="entry name" value="STAS domain"/>
    <property type="match status" value="1"/>
</dbReference>
<dbReference type="AlphaFoldDB" id="A0A8J7B3W5"/>
<sequence>MYVVLRPQGNLDVKRATLLKHELLHLTETTDGEAKSYWVIDCAQVQSIDHFGLFTLVELRQLAHQRKCHLRLCNLSKQLRLVFEITELDGRLRIWDKKVSDASMSQYPMVLC</sequence>
<dbReference type="InterPro" id="IPR036513">
    <property type="entry name" value="STAS_dom_sf"/>
</dbReference>
<comment type="caution">
    <text evidence="2">The sequence shown here is derived from an EMBL/GenBank/DDBJ whole genome shotgun (WGS) entry which is preliminary data.</text>
</comment>
<dbReference type="PROSITE" id="PS50801">
    <property type="entry name" value="STAS"/>
    <property type="match status" value="1"/>
</dbReference>
<feature type="domain" description="STAS" evidence="1">
    <location>
        <begin position="1"/>
        <end position="88"/>
    </location>
</feature>
<accession>A0A8J7B3W5</accession>
<dbReference type="PANTHER" id="PTHR33495:SF2">
    <property type="entry name" value="ANTI-SIGMA FACTOR ANTAGONIST TM_1081-RELATED"/>
    <property type="match status" value="1"/>
</dbReference>
<reference evidence="2" key="1">
    <citation type="submission" date="2020-10" db="EMBL/GenBank/DDBJ databases">
        <authorList>
            <person name="Castelo-Branco R."/>
            <person name="Eusebio N."/>
            <person name="Adriana R."/>
            <person name="Vieira A."/>
            <person name="Brugerolle De Fraissinette N."/>
            <person name="Rezende De Castro R."/>
            <person name="Schneider M.P."/>
            <person name="Vasconcelos V."/>
            <person name="Leao P.N."/>
        </authorList>
    </citation>
    <scope>NUCLEOTIDE SEQUENCE</scope>
    <source>
        <strain evidence="2">LEGE 07157</strain>
    </source>
</reference>
<dbReference type="CDD" id="cd07043">
    <property type="entry name" value="STAS_anti-anti-sigma_factors"/>
    <property type="match status" value="1"/>
</dbReference>
<dbReference type="PANTHER" id="PTHR33495">
    <property type="entry name" value="ANTI-SIGMA FACTOR ANTAGONIST TM_1081-RELATED-RELATED"/>
    <property type="match status" value="1"/>
</dbReference>
<dbReference type="InterPro" id="IPR002645">
    <property type="entry name" value="STAS_dom"/>
</dbReference>
<organism evidence="2 3">
    <name type="scientific">Lusitaniella coriacea LEGE 07157</name>
    <dbReference type="NCBI Taxonomy" id="945747"/>
    <lineage>
        <taxon>Bacteria</taxon>
        <taxon>Bacillati</taxon>
        <taxon>Cyanobacteriota</taxon>
        <taxon>Cyanophyceae</taxon>
        <taxon>Spirulinales</taxon>
        <taxon>Lusitaniellaceae</taxon>
        <taxon>Lusitaniella</taxon>
    </lineage>
</organism>
<evidence type="ECO:0000313" key="2">
    <source>
        <dbReference type="EMBL" id="MBE9115397.1"/>
    </source>
</evidence>
<name>A0A8J7B3W5_9CYAN</name>
<proteinExistence type="predicted"/>
<dbReference type="Pfam" id="PF01740">
    <property type="entry name" value="STAS"/>
    <property type="match status" value="1"/>
</dbReference>
<keyword evidence="3" id="KW-1185">Reference proteome</keyword>
<dbReference type="RefSeq" id="WP_194028485.1">
    <property type="nucleotide sequence ID" value="NZ_JADEWZ010000006.1"/>
</dbReference>
<evidence type="ECO:0000259" key="1">
    <source>
        <dbReference type="PROSITE" id="PS50801"/>
    </source>
</evidence>
<evidence type="ECO:0000313" key="3">
    <source>
        <dbReference type="Proteomes" id="UP000654482"/>
    </source>
</evidence>
<dbReference type="Proteomes" id="UP000654482">
    <property type="component" value="Unassembled WGS sequence"/>
</dbReference>
<dbReference type="GO" id="GO:0043856">
    <property type="term" value="F:anti-sigma factor antagonist activity"/>
    <property type="evidence" value="ECO:0007669"/>
    <property type="project" value="TreeGrafter"/>
</dbReference>
<dbReference type="EMBL" id="JADEWZ010000006">
    <property type="protein sequence ID" value="MBE9115397.1"/>
    <property type="molecule type" value="Genomic_DNA"/>
</dbReference>
<gene>
    <name evidence="2" type="ORF">IQ249_05735</name>
</gene>
<dbReference type="SUPFAM" id="SSF52091">
    <property type="entry name" value="SpoIIaa-like"/>
    <property type="match status" value="1"/>
</dbReference>